<evidence type="ECO:0000256" key="6">
    <source>
        <dbReference type="ARBA" id="ARBA00022729"/>
    </source>
</evidence>
<sequence length="95" mass="10655">MKFAAALVALACLVIVHVQGHAIDNVTRCLCRGPGLKMVRQQNIVKLEVYSASPYCENVEIIVTLKNVRGQKCLNPESRFAQNYIQRAIQRRSAQ</sequence>
<dbReference type="GeneID" id="113589672"/>
<dbReference type="CDD" id="cd00273">
    <property type="entry name" value="Chemokine_CXC"/>
    <property type="match status" value="1"/>
</dbReference>
<protein>
    <recommendedName>
        <fullName evidence="9">Chemokine interleukin-8-like domain-containing protein</fullName>
    </recommendedName>
</protein>
<evidence type="ECO:0000259" key="9">
    <source>
        <dbReference type="SMART" id="SM00199"/>
    </source>
</evidence>
<dbReference type="InterPro" id="IPR039809">
    <property type="entry name" value="Chemokine_b/g/d"/>
</dbReference>
<dbReference type="InterPro" id="IPR033899">
    <property type="entry name" value="CXC_Chemokine_domain"/>
</dbReference>
<feature type="chain" id="PRO_5044195636" description="Chemokine interleukin-8-like domain-containing protein" evidence="8">
    <location>
        <begin position="21"/>
        <end position="95"/>
    </location>
</feature>
<dbReference type="GO" id="GO:0006952">
    <property type="term" value="P:defense response"/>
    <property type="evidence" value="ECO:0007669"/>
    <property type="project" value="InterPro"/>
</dbReference>
<keyword evidence="4" id="KW-0202">Cytokine</keyword>
<feature type="signal peptide" evidence="8">
    <location>
        <begin position="1"/>
        <end position="20"/>
    </location>
</feature>
<dbReference type="Pfam" id="PF00048">
    <property type="entry name" value="IL8"/>
    <property type="match status" value="1"/>
</dbReference>
<evidence type="ECO:0000256" key="3">
    <source>
        <dbReference type="ARBA" id="ARBA00022500"/>
    </source>
</evidence>
<dbReference type="RefSeq" id="XP_026885240.2">
    <property type="nucleotide sequence ID" value="XM_027029439.2"/>
</dbReference>
<name>A0A4W4DRM6_ELEEL</name>
<dbReference type="SMART" id="SM00199">
    <property type="entry name" value="SCY"/>
    <property type="match status" value="1"/>
</dbReference>
<dbReference type="AlphaFoldDB" id="A0A4W4DRM6"/>
<dbReference type="SUPFAM" id="SSF54117">
    <property type="entry name" value="Interleukin 8-like chemokines"/>
    <property type="match status" value="1"/>
</dbReference>
<dbReference type="Gene3D" id="2.40.50.40">
    <property type="match status" value="1"/>
</dbReference>
<keyword evidence="3" id="KW-0145">Chemotaxis</keyword>
<keyword evidence="5" id="KW-0964">Secreted</keyword>
<dbReference type="Ensembl" id="ENSEEET00000001635.2">
    <property type="protein sequence ID" value="ENSEEEP00000001600.2"/>
    <property type="gene ID" value="ENSEEEG00000001022.2"/>
</dbReference>
<evidence type="ECO:0000256" key="8">
    <source>
        <dbReference type="SAM" id="SignalP"/>
    </source>
</evidence>
<reference evidence="11" key="2">
    <citation type="journal article" date="2017" name="Sci. Adv.">
        <title>A tail of two voltages: Proteomic comparison of the three electric organs of the electric eel.</title>
        <authorList>
            <person name="Traeger L.L."/>
            <person name="Sabat G."/>
            <person name="Barrett-Wilt G.A."/>
            <person name="Wells G.B."/>
            <person name="Sussman M.R."/>
        </authorList>
    </citation>
    <scope>NUCLEOTIDE SEQUENCE [LARGE SCALE GENOMIC DNA]</scope>
</reference>
<dbReference type="InterPro" id="IPR036048">
    <property type="entry name" value="Interleukin_8-like_sf"/>
</dbReference>
<reference evidence="10" key="4">
    <citation type="submission" date="2025-08" db="UniProtKB">
        <authorList>
            <consortium name="Ensembl"/>
        </authorList>
    </citation>
    <scope>IDENTIFICATION</scope>
</reference>
<dbReference type="InterPro" id="IPR001089">
    <property type="entry name" value="Chemokine_CXC"/>
</dbReference>
<evidence type="ECO:0000256" key="7">
    <source>
        <dbReference type="ARBA" id="ARBA00023157"/>
    </source>
</evidence>
<dbReference type="GO" id="GO:0006955">
    <property type="term" value="P:immune response"/>
    <property type="evidence" value="ECO:0007669"/>
    <property type="project" value="InterPro"/>
</dbReference>
<evidence type="ECO:0000256" key="1">
    <source>
        <dbReference type="ARBA" id="ARBA00004613"/>
    </source>
</evidence>
<keyword evidence="6 8" id="KW-0732">Signal</keyword>
<organism evidence="10 11">
    <name type="scientific">Electrophorus electricus</name>
    <name type="common">Electric eel</name>
    <name type="synonym">Gymnotus electricus</name>
    <dbReference type="NCBI Taxonomy" id="8005"/>
    <lineage>
        <taxon>Eukaryota</taxon>
        <taxon>Metazoa</taxon>
        <taxon>Chordata</taxon>
        <taxon>Craniata</taxon>
        <taxon>Vertebrata</taxon>
        <taxon>Euteleostomi</taxon>
        <taxon>Actinopterygii</taxon>
        <taxon>Neopterygii</taxon>
        <taxon>Teleostei</taxon>
        <taxon>Ostariophysi</taxon>
        <taxon>Gymnotiformes</taxon>
        <taxon>Gymnotoidei</taxon>
        <taxon>Gymnotidae</taxon>
        <taxon>Electrophorus</taxon>
    </lineage>
</organism>
<dbReference type="Proteomes" id="UP000314983">
    <property type="component" value="Chromosome 9"/>
</dbReference>
<dbReference type="OMA" id="HICIDPE"/>
<reference evidence="11" key="1">
    <citation type="journal article" date="2014" name="Science">
        <title>Nonhuman genetics. Genomic basis for the convergent evolution of electric organs.</title>
        <authorList>
            <person name="Gallant J.R."/>
            <person name="Traeger L.L."/>
            <person name="Volkening J.D."/>
            <person name="Moffett H."/>
            <person name="Chen P.H."/>
            <person name="Novina C.D."/>
            <person name="Phillips G.N.Jr."/>
            <person name="Anand R."/>
            <person name="Wells G.B."/>
            <person name="Pinch M."/>
            <person name="Guth R."/>
            <person name="Unguez G.A."/>
            <person name="Albert J.S."/>
            <person name="Zakon H.H."/>
            <person name="Samanta M.P."/>
            <person name="Sussman M.R."/>
        </authorList>
    </citation>
    <scope>NUCLEOTIDE SEQUENCE [LARGE SCALE GENOMIC DNA]</scope>
</reference>
<proteinExistence type="inferred from homology"/>
<dbReference type="PRINTS" id="PR00436">
    <property type="entry name" value="INTERLEUKIN8"/>
</dbReference>
<evidence type="ECO:0000313" key="11">
    <source>
        <dbReference type="Proteomes" id="UP000314983"/>
    </source>
</evidence>
<accession>A0A4W4DRM6</accession>
<evidence type="ECO:0000256" key="4">
    <source>
        <dbReference type="ARBA" id="ARBA00022514"/>
    </source>
</evidence>
<dbReference type="GO" id="GO:0005615">
    <property type="term" value="C:extracellular space"/>
    <property type="evidence" value="ECO:0007669"/>
    <property type="project" value="UniProtKB-KW"/>
</dbReference>
<dbReference type="PANTHER" id="PTHR12015">
    <property type="entry name" value="SMALL INDUCIBLE CYTOKINE A"/>
    <property type="match status" value="1"/>
</dbReference>
<feature type="domain" description="Chemokine interleukin-8-like" evidence="9">
    <location>
        <begin position="26"/>
        <end position="88"/>
    </location>
</feature>
<dbReference type="PANTHER" id="PTHR12015:SF191">
    <property type="entry name" value="C-X-C MOTIF CHEMOKINE 11"/>
    <property type="match status" value="1"/>
</dbReference>
<gene>
    <name evidence="10" type="primary">LOC113589672</name>
</gene>
<dbReference type="PRINTS" id="PR00437">
    <property type="entry name" value="SMALLCYTKCXC"/>
</dbReference>
<comment type="subcellular location">
    <subcellularLocation>
        <location evidence="1">Secreted</location>
    </subcellularLocation>
</comment>
<comment type="similarity">
    <text evidence="2">Belongs to the intercrine alpha (chemokine CxC) family.</text>
</comment>
<evidence type="ECO:0000256" key="5">
    <source>
        <dbReference type="ARBA" id="ARBA00022525"/>
    </source>
</evidence>
<keyword evidence="7" id="KW-1015">Disulfide bond</keyword>
<keyword evidence="11" id="KW-1185">Reference proteome</keyword>
<reference evidence="10" key="3">
    <citation type="submission" date="2020-05" db="EMBL/GenBank/DDBJ databases">
        <title>Electrophorus electricus (electric eel) genome, fEleEle1, primary haplotype.</title>
        <authorList>
            <person name="Myers G."/>
            <person name="Meyer A."/>
            <person name="Fedrigo O."/>
            <person name="Formenti G."/>
            <person name="Rhie A."/>
            <person name="Tracey A."/>
            <person name="Sims Y."/>
            <person name="Jarvis E.D."/>
        </authorList>
    </citation>
    <scope>NUCLEOTIDE SEQUENCE [LARGE SCALE GENOMIC DNA]</scope>
</reference>
<dbReference type="InterPro" id="IPR001811">
    <property type="entry name" value="Chemokine_IL8-like_dom"/>
</dbReference>
<evidence type="ECO:0000313" key="10">
    <source>
        <dbReference type="Ensembl" id="ENSEEEP00000001600.2"/>
    </source>
</evidence>
<dbReference type="GeneTree" id="ENSGT01030000234997"/>
<dbReference type="STRING" id="8005.ENSEEEP00000001600"/>
<evidence type="ECO:0000256" key="2">
    <source>
        <dbReference type="ARBA" id="ARBA00010665"/>
    </source>
</evidence>
<reference evidence="10" key="5">
    <citation type="submission" date="2025-09" db="UniProtKB">
        <authorList>
            <consortium name="Ensembl"/>
        </authorList>
    </citation>
    <scope>IDENTIFICATION</scope>
</reference>
<dbReference type="KEGG" id="eee:113589672"/>
<dbReference type="GO" id="GO:0008009">
    <property type="term" value="F:chemokine activity"/>
    <property type="evidence" value="ECO:0007669"/>
    <property type="project" value="InterPro"/>
</dbReference>